<dbReference type="Pfam" id="PF00005">
    <property type="entry name" value="ABC_tran"/>
    <property type="match status" value="1"/>
</dbReference>
<proteinExistence type="predicted"/>
<keyword evidence="3" id="KW-0547">Nucleotide-binding</keyword>
<keyword evidence="3" id="KW-0067">ATP-binding</keyword>
<keyword evidence="1" id="KW-0813">Transport</keyword>
<protein>
    <submittedName>
        <fullName evidence="3">ATP-binding cassette domain-containing protein</fullName>
    </submittedName>
</protein>
<dbReference type="InterPro" id="IPR050093">
    <property type="entry name" value="ABC_SmlMolc_Importer"/>
</dbReference>
<dbReference type="InterPro" id="IPR027417">
    <property type="entry name" value="P-loop_NTPase"/>
</dbReference>
<dbReference type="PANTHER" id="PTHR42781:SF4">
    <property type="entry name" value="SPERMIDINE_PUTRESCINE IMPORT ATP-BINDING PROTEIN POTA"/>
    <property type="match status" value="1"/>
</dbReference>
<evidence type="ECO:0000259" key="2">
    <source>
        <dbReference type="Pfam" id="PF00005"/>
    </source>
</evidence>
<dbReference type="Gene3D" id="3.40.50.300">
    <property type="entry name" value="P-loop containing nucleotide triphosphate hydrolases"/>
    <property type="match status" value="1"/>
</dbReference>
<dbReference type="RefSeq" id="WP_238475768.1">
    <property type="nucleotide sequence ID" value="NZ_JBHTON010000019.1"/>
</dbReference>
<dbReference type="SUPFAM" id="SSF52540">
    <property type="entry name" value="P-loop containing nucleoside triphosphate hydrolases"/>
    <property type="match status" value="1"/>
</dbReference>
<dbReference type="EMBL" id="JBHTON010000019">
    <property type="protein sequence ID" value="MFD1485060.1"/>
    <property type="molecule type" value="Genomic_DNA"/>
</dbReference>
<gene>
    <name evidence="3" type="ORF">ACFQ5J_07440</name>
</gene>
<accession>A0ABW4E585</accession>
<organism evidence="3 4">
    <name type="scientific">Lacticaseibacillus baoqingensis</name>
    <dbReference type="NCBI Taxonomy" id="2486013"/>
    <lineage>
        <taxon>Bacteria</taxon>
        <taxon>Bacillati</taxon>
        <taxon>Bacillota</taxon>
        <taxon>Bacilli</taxon>
        <taxon>Lactobacillales</taxon>
        <taxon>Lactobacillaceae</taxon>
        <taxon>Lacticaseibacillus</taxon>
    </lineage>
</organism>
<sequence length="62" mass="6784">MVDQSGSGETTMVSLLAGLDTPKAGTIKIDGQDITEIGLTNYRRRKVSVVFQAFNLFNYMSP</sequence>
<dbReference type="PANTHER" id="PTHR42781">
    <property type="entry name" value="SPERMIDINE/PUTRESCINE IMPORT ATP-BINDING PROTEIN POTA"/>
    <property type="match status" value="1"/>
</dbReference>
<name>A0ABW4E585_9LACO</name>
<dbReference type="Proteomes" id="UP001597252">
    <property type="component" value="Unassembled WGS sequence"/>
</dbReference>
<evidence type="ECO:0000256" key="1">
    <source>
        <dbReference type="ARBA" id="ARBA00022448"/>
    </source>
</evidence>
<evidence type="ECO:0000313" key="3">
    <source>
        <dbReference type="EMBL" id="MFD1485060.1"/>
    </source>
</evidence>
<reference evidence="4" key="1">
    <citation type="journal article" date="2019" name="Int. J. Syst. Evol. Microbiol.">
        <title>The Global Catalogue of Microorganisms (GCM) 10K type strain sequencing project: providing services to taxonomists for standard genome sequencing and annotation.</title>
        <authorList>
            <consortium name="The Broad Institute Genomics Platform"/>
            <consortium name="The Broad Institute Genome Sequencing Center for Infectious Disease"/>
            <person name="Wu L."/>
            <person name="Ma J."/>
        </authorList>
    </citation>
    <scope>NUCLEOTIDE SEQUENCE [LARGE SCALE GENOMIC DNA]</scope>
    <source>
        <strain evidence="4">CCM 8903</strain>
    </source>
</reference>
<comment type="caution">
    <text evidence="3">The sequence shown here is derived from an EMBL/GenBank/DDBJ whole genome shotgun (WGS) entry which is preliminary data.</text>
</comment>
<dbReference type="InterPro" id="IPR003439">
    <property type="entry name" value="ABC_transporter-like_ATP-bd"/>
</dbReference>
<dbReference type="GO" id="GO:0005524">
    <property type="term" value="F:ATP binding"/>
    <property type="evidence" value="ECO:0007669"/>
    <property type="project" value="UniProtKB-KW"/>
</dbReference>
<feature type="domain" description="ABC transporter" evidence="2">
    <location>
        <begin position="4"/>
        <end position="60"/>
    </location>
</feature>
<evidence type="ECO:0000313" key="4">
    <source>
        <dbReference type="Proteomes" id="UP001597252"/>
    </source>
</evidence>
<keyword evidence="4" id="KW-1185">Reference proteome</keyword>